<proteinExistence type="predicted"/>
<dbReference type="EMBL" id="JAWQEV010000003">
    <property type="protein sequence ID" value="MDW4573515.1"/>
    <property type="molecule type" value="Genomic_DNA"/>
</dbReference>
<feature type="compositionally biased region" description="Gly residues" evidence="1">
    <location>
        <begin position="489"/>
        <end position="541"/>
    </location>
</feature>
<evidence type="ECO:0000256" key="1">
    <source>
        <dbReference type="SAM" id="MobiDB-lite"/>
    </source>
</evidence>
<feature type="region of interest" description="Disordered" evidence="1">
    <location>
        <begin position="455"/>
        <end position="578"/>
    </location>
</feature>
<name>A0ABU4H4A8_9MICO</name>
<gene>
    <name evidence="2" type="ORF">R8Z58_12095</name>
</gene>
<organism evidence="2 3">
    <name type="scientific">Microbacterium arthrosphaerae</name>
    <dbReference type="NCBI Taxonomy" id="792652"/>
    <lineage>
        <taxon>Bacteria</taxon>
        <taxon>Bacillati</taxon>
        <taxon>Actinomycetota</taxon>
        <taxon>Actinomycetes</taxon>
        <taxon>Micrococcales</taxon>
        <taxon>Microbacteriaceae</taxon>
        <taxon>Microbacterium</taxon>
    </lineage>
</organism>
<feature type="compositionally biased region" description="Low complexity" evidence="1">
    <location>
        <begin position="556"/>
        <end position="573"/>
    </location>
</feature>
<sequence length="814" mass="83759">MCYATDGLIVPAMIPCNGLNAENITSSATAFRTQGGLVRTNASTVATAWTGLGPHYVAPESATLLDVMTPVSTESDVFAGKMESVAGILDDFAAEVDPIQKALEGLKVEAEAFVSDVQAGVWVEPSNPDHPQYSAYISQYSTYGGGSYSGSWNAYGATEPTSFSGTTISWRDHGPSVDRNRELIHAVADQYAKLDAAQVGAANRILALMDNSCGVPLEAVEAWQLKQDGVELPWGTAVEKNRDCGESFGHGMGEAFVGMGEGIGSLFGYNPQTGEWGDGEWAGQAWRGLGMTLAGVATFGPLTLAMRFGPEGTVPRPVRDFITESQDYALNALKGIVAWDTWSENPSEAAGTALVNIGTFFIPGAGTVGGILKAGGAGARVASIAGVVAKGADVVVPGGSFVVKALAEGTLAATLRFGRGLDDMIDVSSLTKADDALHANPGSLLGHTGDDLLGQLDRAGGDAPGGLPGHTTNFELSGGSPVDLPAGFDGPGGHIDGAGAPDGSGVGGHVDGAGSPDGSGAGGHVDGAGSPDGSGAGGHVDGAGSPEPSGVGGHVDSGSGSSNTSAAGTSSGTPGRVYTMMDGVDHRAAFAPEQLGPSRVTDVLLQAHGVSRVDYVRLINTPIGSLTAAERGTINSVRDALTAQVTPDTVFQKVMDQPRFVPQPDGSAKVVFGQAERLILEDQTVVTGSVSVADDTAHLATPRDFFYGLRLDYPNTNFSPGDGSAFVLRFQLDGQVPNAIRPQLHSSMGGDGSVDYYSPPFTGNGFLADPTDILPEYRANSVDMRDGAEVWEVLDDGTQRLYAVLRGQEWIPQG</sequence>
<dbReference type="RefSeq" id="WP_318354015.1">
    <property type="nucleotide sequence ID" value="NZ_JAWQEV010000003.1"/>
</dbReference>
<dbReference type="Proteomes" id="UP001283109">
    <property type="component" value="Unassembled WGS sequence"/>
</dbReference>
<evidence type="ECO:0000313" key="2">
    <source>
        <dbReference type="EMBL" id="MDW4573515.1"/>
    </source>
</evidence>
<accession>A0ABU4H4A8</accession>
<protein>
    <submittedName>
        <fullName evidence="2">Uncharacterized protein</fullName>
    </submittedName>
</protein>
<keyword evidence="3" id="KW-1185">Reference proteome</keyword>
<evidence type="ECO:0000313" key="3">
    <source>
        <dbReference type="Proteomes" id="UP001283109"/>
    </source>
</evidence>
<reference evidence="2 3" key="1">
    <citation type="submission" date="2023-11" db="EMBL/GenBank/DDBJ databases">
        <title>Draft genome sequence of Microbacterium arthrosphaerae JCM 30492.</title>
        <authorList>
            <person name="Zhang G."/>
            <person name="Ding Y."/>
        </authorList>
    </citation>
    <scope>NUCLEOTIDE SEQUENCE [LARGE SCALE GENOMIC DNA]</scope>
    <source>
        <strain evidence="2 3">JCM 30492</strain>
    </source>
</reference>
<comment type="caution">
    <text evidence="2">The sequence shown here is derived from an EMBL/GenBank/DDBJ whole genome shotgun (WGS) entry which is preliminary data.</text>
</comment>